<proteinExistence type="predicted"/>
<evidence type="ECO:0000313" key="5">
    <source>
        <dbReference type="EMBL" id="MBC8558920.1"/>
    </source>
</evidence>
<keyword evidence="1" id="KW-0805">Transcription regulation</keyword>
<dbReference type="PANTHER" id="PTHR43280">
    <property type="entry name" value="ARAC-FAMILY TRANSCRIPTIONAL REGULATOR"/>
    <property type="match status" value="1"/>
</dbReference>
<evidence type="ECO:0000313" key="6">
    <source>
        <dbReference type="Proteomes" id="UP000610760"/>
    </source>
</evidence>
<protein>
    <submittedName>
        <fullName evidence="5">Helix-turn-helix transcriptional regulator</fullName>
    </submittedName>
</protein>
<dbReference type="EMBL" id="JACRSV010000001">
    <property type="protein sequence ID" value="MBC8558920.1"/>
    <property type="molecule type" value="Genomic_DNA"/>
</dbReference>
<dbReference type="PROSITE" id="PS01124">
    <property type="entry name" value="HTH_ARAC_FAMILY_2"/>
    <property type="match status" value="1"/>
</dbReference>
<gene>
    <name evidence="5" type="ORF">H8710_02430</name>
</gene>
<dbReference type="Proteomes" id="UP000610760">
    <property type="component" value="Unassembled WGS sequence"/>
</dbReference>
<organism evidence="5 6">
    <name type="scientific">Fumia xinanensis</name>
    <dbReference type="NCBI Taxonomy" id="2763659"/>
    <lineage>
        <taxon>Bacteria</taxon>
        <taxon>Bacillati</taxon>
        <taxon>Bacillota</taxon>
        <taxon>Clostridia</taxon>
        <taxon>Eubacteriales</taxon>
        <taxon>Oscillospiraceae</taxon>
        <taxon>Fumia</taxon>
    </lineage>
</organism>
<dbReference type="SMART" id="SM00342">
    <property type="entry name" value="HTH_ARAC"/>
    <property type="match status" value="1"/>
</dbReference>
<keyword evidence="2" id="KW-0238">DNA-binding</keyword>
<evidence type="ECO:0000256" key="2">
    <source>
        <dbReference type="ARBA" id="ARBA00023125"/>
    </source>
</evidence>
<accession>A0A926E3M9</accession>
<feature type="domain" description="HTH araC/xylS-type" evidence="4">
    <location>
        <begin position="160"/>
        <end position="258"/>
    </location>
</feature>
<dbReference type="InterPro" id="IPR018060">
    <property type="entry name" value="HTH_AraC"/>
</dbReference>
<dbReference type="AlphaFoldDB" id="A0A926E3M9"/>
<evidence type="ECO:0000256" key="1">
    <source>
        <dbReference type="ARBA" id="ARBA00023015"/>
    </source>
</evidence>
<reference evidence="5" key="1">
    <citation type="submission" date="2020-08" db="EMBL/GenBank/DDBJ databases">
        <title>Genome public.</title>
        <authorList>
            <person name="Liu C."/>
            <person name="Sun Q."/>
        </authorList>
    </citation>
    <scope>NUCLEOTIDE SEQUENCE</scope>
    <source>
        <strain evidence="5">NSJ-33</strain>
    </source>
</reference>
<dbReference type="InterPro" id="IPR020449">
    <property type="entry name" value="Tscrpt_reg_AraC-type_HTH"/>
</dbReference>
<dbReference type="GO" id="GO:0043565">
    <property type="term" value="F:sequence-specific DNA binding"/>
    <property type="evidence" value="ECO:0007669"/>
    <property type="project" value="InterPro"/>
</dbReference>
<keyword evidence="3" id="KW-0804">Transcription</keyword>
<dbReference type="Gene3D" id="1.10.10.60">
    <property type="entry name" value="Homeodomain-like"/>
    <property type="match status" value="2"/>
</dbReference>
<dbReference type="Pfam" id="PF12833">
    <property type="entry name" value="HTH_18"/>
    <property type="match status" value="1"/>
</dbReference>
<dbReference type="InterPro" id="IPR009057">
    <property type="entry name" value="Homeodomain-like_sf"/>
</dbReference>
<dbReference type="InterPro" id="IPR018062">
    <property type="entry name" value="HTH_AraC-typ_CS"/>
</dbReference>
<dbReference type="GO" id="GO:0003700">
    <property type="term" value="F:DNA-binding transcription factor activity"/>
    <property type="evidence" value="ECO:0007669"/>
    <property type="project" value="InterPro"/>
</dbReference>
<dbReference type="PRINTS" id="PR00032">
    <property type="entry name" value="HTHARAC"/>
</dbReference>
<evidence type="ECO:0000259" key="4">
    <source>
        <dbReference type="PROSITE" id="PS01124"/>
    </source>
</evidence>
<dbReference type="RefSeq" id="WP_249293818.1">
    <property type="nucleotide sequence ID" value="NZ_JACRSV010000001.1"/>
</dbReference>
<name>A0A926E3M9_9FIRM</name>
<dbReference type="PANTHER" id="PTHR43280:SF28">
    <property type="entry name" value="HTH-TYPE TRANSCRIPTIONAL ACTIVATOR RHAS"/>
    <property type="match status" value="1"/>
</dbReference>
<dbReference type="SUPFAM" id="SSF46689">
    <property type="entry name" value="Homeodomain-like"/>
    <property type="match status" value="2"/>
</dbReference>
<sequence>MDIYDITIGYLETGNLCSGQVDGLRHVKQLPYLSVVRATQGEYLIGLDGDELSSTGEGGLFIAPAEVMQTIVHKVSPKTRYMCADWAYLDVTVNGFLRLDHIFRFPKVISPQKAEKWNTALDGLASADNVCDQKIYGYMLTKQLIQCGTFLEYANHEGIGKVCSYIHRNYSQNITVGELAEIACMSVSNFHAVFKKLVGISPTAYLINYRISVATQLLLYSKFSIGEIAAKIGIGDAYYFSRIFRNKYGISPREYRQQNRYSD</sequence>
<keyword evidence="6" id="KW-1185">Reference proteome</keyword>
<evidence type="ECO:0000256" key="3">
    <source>
        <dbReference type="ARBA" id="ARBA00023163"/>
    </source>
</evidence>
<comment type="caution">
    <text evidence="5">The sequence shown here is derived from an EMBL/GenBank/DDBJ whole genome shotgun (WGS) entry which is preliminary data.</text>
</comment>
<dbReference type="PROSITE" id="PS00041">
    <property type="entry name" value="HTH_ARAC_FAMILY_1"/>
    <property type="match status" value="1"/>
</dbReference>